<evidence type="ECO:0000256" key="2">
    <source>
        <dbReference type="ARBA" id="ARBA00022475"/>
    </source>
</evidence>
<feature type="transmembrane region" description="Helical" evidence="6">
    <location>
        <begin position="96"/>
        <end position="118"/>
    </location>
</feature>
<evidence type="ECO:0000256" key="3">
    <source>
        <dbReference type="ARBA" id="ARBA00022692"/>
    </source>
</evidence>
<accession>A0AA37U9J6</accession>
<comment type="subcellular location">
    <subcellularLocation>
        <location evidence="1">Cell membrane</location>
        <topology evidence="1">Multi-pass membrane protein</topology>
    </subcellularLocation>
</comment>
<dbReference type="GO" id="GO:0015920">
    <property type="term" value="P:lipopolysaccharide transport"/>
    <property type="evidence" value="ECO:0007669"/>
    <property type="project" value="TreeGrafter"/>
</dbReference>
<keyword evidence="8" id="KW-1185">Reference proteome</keyword>
<feature type="transmembrane region" description="Helical" evidence="6">
    <location>
        <begin position="278"/>
        <end position="296"/>
    </location>
</feature>
<evidence type="ECO:0000256" key="6">
    <source>
        <dbReference type="SAM" id="Phobius"/>
    </source>
</evidence>
<dbReference type="InterPro" id="IPR005495">
    <property type="entry name" value="LptG/LptF_permease"/>
</dbReference>
<dbReference type="EMBL" id="BSPP01000010">
    <property type="protein sequence ID" value="GLS87611.1"/>
    <property type="molecule type" value="Genomic_DNA"/>
</dbReference>
<feature type="transmembrane region" description="Helical" evidence="6">
    <location>
        <begin position="56"/>
        <end position="76"/>
    </location>
</feature>
<dbReference type="PANTHER" id="PTHR33529">
    <property type="entry name" value="SLR0882 PROTEIN-RELATED"/>
    <property type="match status" value="1"/>
</dbReference>
<reference evidence="7 8" key="1">
    <citation type="journal article" date="2014" name="Int. J. Syst. Evol. Microbiol.">
        <title>Complete genome sequence of Corynebacterium casei LMG S-19264T (=DSM 44701T), isolated from a smear-ripened cheese.</title>
        <authorList>
            <consortium name="US DOE Joint Genome Institute (JGI-PGF)"/>
            <person name="Walter F."/>
            <person name="Albersmeier A."/>
            <person name="Kalinowski J."/>
            <person name="Ruckert C."/>
        </authorList>
    </citation>
    <scope>NUCLEOTIDE SEQUENCE [LARGE SCALE GENOMIC DNA]</scope>
    <source>
        <strain evidence="7 8">NBRC 111766</strain>
    </source>
</reference>
<feature type="transmembrane region" description="Helical" evidence="6">
    <location>
        <begin position="308"/>
        <end position="328"/>
    </location>
</feature>
<keyword evidence="5 6" id="KW-0472">Membrane</keyword>
<dbReference type="NCBIfam" id="TIGR04408">
    <property type="entry name" value="LptG_lptG"/>
    <property type="match status" value="1"/>
</dbReference>
<evidence type="ECO:0000313" key="7">
    <source>
        <dbReference type="EMBL" id="GLS87611.1"/>
    </source>
</evidence>
<evidence type="ECO:0000256" key="5">
    <source>
        <dbReference type="ARBA" id="ARBA00023136"/>
    </source>
</evidence>
<dbReference type="RefSeq" id="WP_284325790.1">
    <property type="nucleotide sequence ID" value="NZ_BSPP01000010.1"/>
</dbReference>
<evidence type="ECO:0000256" key="4">
    <source>
        <dbReference type="ARBA" id="ARBA00022989"/>
    </source>
</evidence>
<keyword evidence="2" id="KW-1003">Cell membrane</keyword>
<evidence type="ECO:0000313" key="8">
    <source>
        <dbReference type="Proteomes" id="UP001157355"/>
    </source>
</evidence>
<feature type="transmembrane region" description="Helical" evidence="6">
    <location>
        <begin position="12"/>
        <end position="32"/>
    </location>
</feature>
<protein>
    <submittedName>
        <fullName evidence="7">LPS export ABC transporter permease LptG</fullName>
    </submittedName>
</protein>
<dbReference type="GO" id="GO:0043190">
    <property type="term" value="C:ATP-binding cassette (ABC) transporter complex"/>
    <property type="evidence" value="ECO:0007669"/>
    <property type="project" value="InterPro"/>
</dbReference>
<dbReference type="PANTHER" id="PTHR33529:SF2">
    <property type="entry name" value="LIPOPOLYSACCHARIDE EXPORT SYSTEM PERMEASE PROTEIN LPTG"/>
    <property type="match status" value="1"/>
</dbReference>
<comment type="caution">
    <text evidence="7">The sequence shown here is derived from an EMBL/GenBank/DDBJ whole genome shotgun (WGS) entry which is preliminary data.</text>
</comment>
<dbReference type="InterPro" id="IPR030923">
    <property type="entry name" value="LptG"/>
</dbReference>
<gene>
    <name evidence="7" type="ORF">GCM10010873_25850</name>
</gene>
<name>A0AA37U9J6_9RHOB</name>
<proteinExistence type="predicted"/>
<dbReference type="Pfam" id="PF03739">
    <property type="entry name" value="LptF_LptG"/>
    <property type="match status" value="1"/>
</dbReference>
<evidence type="ECO:0000256" key="1">
    <source>
        <dbReference type="ARBA" id="ARBA00004651"/>
    </source>
</evidence>
<sequence length="361" mass="38879">MTLTFYIARRFLQMYLLVFSVFAAILLLIDVIDQLRKSGVSLGGAMYLSLLNVPESLYQILPLIMILSAIALFLGLARSSELVVVRAAGRSGLQFLLAPVVMALLIGAVAVAVFNPLVAATSKAYDRLAAQRGQNGSVLSISEDGLWMRQGNEAGQSVIKAERSNPAATTLQVVTVISFAPDGTPVERIEAASAELLPGEWLLKGAKRWSLTDQNPELSAQAAAADIRLPTDLTQDRLRAGFAEPSAVAFWALPSYIKALERAGFSARNYQVWMQMELALPVLLAAMVLIAAGFTMRHARFGKTGQMVLLALLGGFLIFFLRNFAQVLGQNGQIPVLLAAWSPPIAATFLALGLLLHLEDG</sequence>
<dbReference type="Proteomes" id="UP001157355">
    <property type="component" value="Unassembled WGS sequence"/>
</dbReference>
<dbReference type="AlphaFoldDB" id="A0AA37U9J6"/>
<dbReference type="GO" id="GO:0055085">
    <property type="term" value="P:transmembrane transport"/>
    <property type="evidence" value="ECO:0007669"/>
    <property type="project" value="InterPro"/>
</dbReference>
<keyword evidence="4 6" id="KW-1133">Transmembrane helix</keyword>
<organism evidence="7 8">
    <name type="scientific">Cypionkella aquatica</name>
    <dbReference type="NCBI Taxonomy" id="1756042"/>
    <lineage>
        <taxon>Bacteria</taxon>
        <taxon>Pseudomonadati</taxon>
        <taxon>Pseudomonadota</taxon>
        <taxon>Alphaproteobacteria</taxon>
        <taxon>Rhodobacterales</taxon>
        <taxon>Paracoccaceae</taxon>
        <taxon>Cypionkella</taxon>
    </lineage>
</organism>
<feature type="transmembrane region" description="Helical" evidence="6">
    <location>
        <begin position="334"/>
        <end position="356"/>
    </location>
</feature>
<keyword evidence="3 6" id="KW-0812">Transmembrane</keyword>